<evidence type="ECO:0000313" key="1">
    <source>
        <dbReference type="EMBL" id="SVB23104.1"/>
    </source>
</evidence>
<organism evidence="1">
    <name type="scientific">marine metagenome</name>
    <dbReference type="NCBI Taxonomy" id="408172"/>
    <lineage>
        <taxon>unclassified sequences</taxon>
        <taxon>metagenomes</taxon>
        <taxon>ecological metagenomes</taxon>
    </lineage>
</organism>
<dbReference type="SUPFAM" id="SSF53383">
    <property type="entry name" value="PLP-dependent transferases"/>
    <property type="match status" value="1"/>
</dbReference>
<dbReference type="Gene3D" id="3.90.1150.10">
    <property type="entry name" value="Aspartate Aminotransferase, domain 1"/>
    <property type="match status" value="1"/>
</dbReference>
<dbReference type="InterPro" id="IPR015422">
    <property type="entry name" value="PyrdxlP-dep_Trfase_small"/>
</dbReference>
<dbReference type="AlphaFoldDB" id="A0A382CB26"/>
<protein>
    <recommendedName>
        <fullName evidence="2">Low specificity L-threonine aldolase</fullName>
    </recommendedName>
</protein>
<gene>
    <name evidence="1" type="ORF">METZ01_LOCUS175958</name>
</gene>
<reference evidence="1" key="1">
    <citation type="submission" date="2018-05" db="EMBL/GenBank/DDBJ databases">
        <authorList>
            <person name="Lanie J.A."/>
            <person name="Ng W.-L."/>
            <person name="Kazmierczak K.M."/>
            <person name="Andrzejewski T.M."/>
            <person name="Davidsen T.M."/>
            <person name="Wayne K.J."/>
            <person name="Tettelin H."/>
            <person name="Glass J.I."/>
            <person name="Rusch D."/>
            <person name="Podicherti R."/>
            <person name="Tsui H.-C.T."/>
            <person name="Winkler M.E."/>
        </authorList>
    </citation>
    <scope>NUCLEOTIDE SEQUENCE</scope>
</reference>
<dbReference type="EMBL" id="UINC01033585">
    <property type="protein sequence ID" value="SVB23104.1"/>
    <property type="molecule type" value="Genomic_DNA"/>
</dbReference>
<name>A0A382CB26_9ZZZZ</name>
<proteinExistence type="predicted"/>
<evidence type="ECO:0008006" key="2">
    <source>
        <dbReference type="Google" id="ProtNLM"/>
    </source>
</evidence>
<dbReference type="InterPro" id="IPR015424">
    <property type="entry name" value="PyrdxlP-dep_Trfase"/>
</dbReference>
<sequence>FSKMRYLSVQLLAYLRDDLWLKNARHANHCALVLSKGLAKLKACELLHEVQANEVFARLPEQTLTALENGGAGSLRWDNDGTARFVCAFDTDMEAVDRVLKIARETA</sequence>
<feature type="non-terminal residue" evidence="1">
    <location>
        <position position="1"/>
    </location>
</feature>
<accession>A0A382CB26</accession>